<proteinExistence type="predicted"/>
<sequence length="129" mass="14088">MHLQLSPASSCGPSAFTGVSFRLQKRYPRTASSTSRATCRPQALFGWGDKKKDEKAVVKNKKKPEKKLTLRDIGAANKKAGWKSSSTGAAGFASKRKAYIEVKGEFLDEGYVDEDADVMGKLGKLFGRK</sequence>
<dbReference type="EMBL" id="LGRX02025524">
    <property type="protein sequence ID" value="KAK3252266.1"/>
    <property type="molecule type" value="Genomic_DNA"/>
</dbReference>
<organism evidence="1 2">
    <name type="scientific">Cymbomonas tetramitiformis</name>
    <dbReference type="NCBI Taxonomy" id="36881"/>
    <lineage>
        <taxon>Eukaryota</taxon>
        <taxon>Viridiplantae</taxon>
        <taxon>Chlorophyta</taxon>
        <taxon>Pyramimonadophyceae</taxon>
        <taxon>Pyramimonadales</taxon>
        <taxon>Pyramimonadaceae</taxon>
        <taxon>Cymbomonas</taxon>
    </lineage>
</organism>
<keyword evidence="2" id="KW-1185">Reference proteome</keyword>
<comment type="caution">
    <text evidence="1">The sequence shown here is derived from an EMBL/GenBank/DDBJ whole genome shotgun (WGS) entry which is preliminary data.</text>
</comment>
<reference evidence="1 2" key="1">
    <citation type="journal article" date="2015" name="Genome Biol. Evol.">
        <title>Comparative Genomics of a Bacterivorous Green Alga Reveals Evolutionary Causalities and Consequences of Phago-Mixotrophic Mode of Nutrition.</title>
        <authorList>
            <person name="Burns J.A."/>
            <person name="Paasch A."/>
            <person name="Narechania A."/>
            <person name="Kim E."/>
        </authorList>
    </citation>
    <scope>NUCLEOTIDE SEQUENCE [LARGE SCALE GENOMIC DNA]</scope>
    <source>
        <strain evidence="1 2">PLY_AMNH</strain>
    </source>
</reference>
<name>A0AAE0CC26_9CHLO</name>
<gene>
    <name evidence="1" type="ORF">CYMTET_38429</name>
</gene>
<dbReference type="Proteomes" id="UP001190700">
    <property type="component" value="Unassembled WGS sequence"/>
</dbReference>
<protein>
    <submittedName>
        <fullName evidence="1">Uncharacterized protein</fullName>
    </submittedName>
</protein>
<evidence type="ECO:0000313" key="1">
    <source>
        <dbReference type="EMBL" id="KAK3252266.1"/>
    </source>
</evidence>
<evidence type="ECO:0000313" key="2">
    <source>
        <dbReference type="Proteomes" id="UP001190700"/>
    </source>
</evidence>
<accession>A0AAE0CC26</accession>
<dbReference type="AlphaFoldDB" id="A0AAE0CC26"/>